<dbReference type="InterPro" id="IPR008929">
    <property type="entry name" value="Chondroitin_lyas"/>
</dbReference>
<reference evidence="1 2" key="2">
    <citation type="submission" date="2019-05" db="EMBL/GenBank/DDBJ databases">
        <authorList>
            <person name="Suflita J.M."/>
            <person name="Marks C.R."/>
        </authorList>
    </citation>
    <scope>NUCLEOTIDE SEQUENCE [LARGE SCALE GENOMIC DNA]</scope>
    <source>
        <strain evidence="1 2">ALDC</strain>
    </source>
</reference>
<protein>
    <recommendedName>
        <fullName evidence="3">Heparinase</fullName>
    </recommendedName>
</protein>
<dbReference type="Gene3D" id="1.50.10.100">
    <property type="entry name" value="Chondroitin AC/alginate lyase"/>
    <property type="match status" value="1"/>
</dbReference>
<dbReference type="RefSeq" id="WP_137422872.1">
    <property type="nucleotide sequence ID" value="NZ_CP040098.1"/>
</dbReference>
<proteinExistence type="predicted"/>
<evidence type="ECO:0000313" key="2">
    <source>
        <dbReference type="Proteomes" id="UP000298602"/>
    </source>
</evidence>
<sequence length="816" mass="90335">MKRLFRILWHALALWGLVSLVGGAYVGFTVLRSYDLTPRQLVVKAARKFGVFPEQVAEAVKPGPRYHPEALRGEPVSGHPRILFSAKESTFRLRSRYETDTAFRKQVDGVGSGQGIMNGAVAWVCRGDEAAGRSAVERLLEVVLDTPRAEGNYGNGLEMAFTYDLLGDHPAWSPEKRQRLNLKLRKNLEDSMLVLDGGSASLWHGRTQLAASAWVVAAAMDPQGPEDMALRAQAQRHFLESVEAFRLSGGWPEGYNYWINNRAFPFALACLAHLHAVKEPALNALMADTLTRLGLWTIHGTEPIGRFALFGDTGPRNDLKDETQRVIDLVTLGTSLPIFRDYSRYLTGLHGGDAYYSGHRWGIPLLRGLAEWDHGAEDALKDLGVLEGRVPRSAVFGRHDGMGQVFIRSDWGPEATFISFQAGHSFTHHGHYQAGHFTITKKVPLAVKSGTYGGYTSPHRLHYYIRTVAANSLLVLRPGEQVRPNRFFETNVADGGQRIVMPTGSAVVSLADWRANLHRGRRYEGGRITAFDNHDPRFVYVASDLTGAYNNTHYDDNERGGKVERVERSMVYLTKEDAVVIYDRVTAVQADFTKKWLLHSWSKPETAQERVLVGDQYNGILESKDRRAVIQREGAALQVHALLPQEAVLRKVGGPDYRYYVEVDGDDEDLDGTNMEAGASEQPWFDAGLWRLEIQPEEKRKADRFLVGLKPGLAGDEGSLPETPVLVDAGAAEGLLWGHAVVLFGKEGNIVHEVSYQVPEGIRPMFHLIVNLPAGRAVRVGAGGSGERLRVNEEAAVTFQTSAGPARRVTVQIEGT</sequence>
<dbReference type="OrthoDB" id="5499956at2"/>
<reference evidence="1 2" key="1">
    <citation type="submission" date="2019-05" db="EMBL/GenBank/DDBJ databases">
        <title>The Complete Genome Sequence of the n-alkane-degrading Desulfoglaeba alkanexedens ALDC reveals multiple alkylsuccinate synthase gene clusters.</title>
        <authorList>
            <person name="Callaghan A.V."/>
            <person name="Davidova I.A."/>
            <person name="Duncan K.E."/>
            <person name="Morris B."/>
            <person name="McInerney M.J."/>
        </authorList>
    </citation>
    <scope>NUCLEOTIDE SEQUENCE [LARGE SCALE GENOMIC DNA]</scope>
    <source>
        <strain evidence="1 2">ALDC</strain>
    </source>
</reference>
<dbReference type="Gene3D" id="2.70.98.70">
    <property type="match status" value="1"/>
</dbReference>
<organism evidence="1 2">
    <name type="scientific">Desulfoglaeba alkanexedens ALDC</name>
    <dbReference type="NCBI Taxonomy" id="980445"/>
    <lineage>
        <taxon>Bacteria</taxon>
        <taxon>Pseudomonadati</taxon>
        <taxon>Thermodesulfobacteriota</taxon>
        <taxon>Syntrophobacteria</taxon>
        <taxon>Syntrophobacterales</taxon>
        <taxon>Syntrophobacteraceae</taxon>
        <taxon>Desulfoglaeba</taxon>
    </lineage>
</organism>
<dbReference type="KEGG" id="dax:FDQ92_01025"/>
<name>A0A4P8L2E0_9BACT</name>
<evidence type="ECO:0000313" key="1">
    <source>
        <dbReference type="EMBL" id="QCQ20902.1"/>
    </source>
</evidence>
<accession>A0A4P8L2E0</accession>
<keyword evidence="2" id="KW-1185">Reference proteome</keyword>
<dbReference type="SUPFAM" id="SSF48230">
    <property type="entry name" value="Chondroitin AC/alginate lyase"/>
    <property type="match status" value="1"/>
</dbReference>
<gene>
    <name evidence="1" type="ORF">FDQ92_01025</name>
</gene>
<dbReference type="Proteomes" id="UP000298602">
    <property type="component" value="Chromosome"/>
</dbReference>
<dbReference type="EMBL" id="CP040098">
    <property type="protein sequence ID" value="QCQ20902.1"/>
    <property type="molecule type" value="Genomic_DNA"/>
</dbReference>
<evidence type="ECO:0008006" key="3">
    <source>
        <dbReference type="Google" id="ProtNLM"/>
    </source>
</evidence>
<dbReference type="AlphaFoldDB" id="A0A4P8L2E0"/>